<dbReference type="InterPro" id="IPR013783">
    <property type="entry name" value="Ig-like_fold"/>
</dbReference>
<proteinExistence type="predicted"/>
<evidence type="ECO:0000313" key="3">
    <source>
        <dbReference type="Proteomes" id="UP000602050"/>
    </source>
</evidence>
<evidence type="ECO:0008006" key="4">
    <source>
        <dbReference type="Google" id="ProtNLM"/>
    </source>
</evidence>
<name>A0A8J3EIH9_9BACI</name>
<comment type="caution">
    <text evidence="2">The sequence shown here is derived from an EMBL/GenBank/DDBJ whole genome shotgun (WGS) entry which is preliminary data.</text>
</comment>
<evidence type="ECO:0000256" key="1">
    <source>
        <dbReference type="SAM" id="SignalP"/>
    </source>
</evidence>
<dbReference type="AlphaFoldDB" id="A0A8J3EIH9"/>
<evidence type="ECO:0000313" key="2">
    <source>
        <dbReference type="EMBL" id="GGH70882.1"/>
    </source>
</evidence>
<dbReference type="Gene3D" id="2.60.40.10">
    <property type="entry name" value="Immunoglobulins"/>
    <property type="match status" value="1"/>
</dbReference>
<dbReference type="PROSITE" id="PS51257">
    <property type="entry name" value="PROKAR_LIPOPROTEIN"/>
    <property type="match status" value="1"/>
</dbReference>
<reference evidence="2" key="1">
    <citation type="journal article" date="2014" name="Int. J. Syst. Evol. Microbiol.">
        <title>Complete genome sequence of Corynebacterium casei LMG S-19264T (=DSM 44701T), isolated from a smear-ripened cheese.</title>
        <authorList>
            <consortium name="US DOE Joint Genome Institute (JGI-PGF)"/>
            <person name="Walter F."/>
            <person name="Albersmeier A."/>
            <person name="Kalinowski J."/>
            <person name="Ruckert C."/>
        </authorList>
    </citation>
    <scope>NUCLEOTIDE SEQUENCE</scope>
    <source>
        <strain evidence="2">CGMCC 1.12360</strain>
    </source>
</reference>
<feature type="chain" id="PRO_5039453168" description="YtkA-like domain-containing protein" evidence="1">
    <location>
        <begin position="26"/>
        <end position="112"/>
    </location>
</feature>
<dbReference type="Proteomes" id="UP000602050">
    <property type="component" value="Unassembled WGS sequence"/>
</dbReference>
<accession>A0A8J3EIH9</accession>
<gene>
    <name evidence="2" type="ORF">GCM10010978_06250</name>
</gene>
<protein>
    <recommendedName>
        <fullName evidence="4">YtkA-like domain-containing protein</fullName>
    </recommendedName>
</protein>
<dbReference type="EMBL" id="BMEV01000008">
    <property type="protein sequence ID" value="GGH70882.1"/>
    <property type="molecule type" value="Genomic_DNA"/>
</dbReference>
<feature type="signal peptide" evidence="1">
    <location>
        <begin position="1"/>
        <end position="25"/>
    </location>
</feature>
<organism evidence="2 3">
    <name type="scientific">Compostibacillus humi</name>
    <dbReference type="NCBI Taxonomy" id="1245525"/>
    <lineage>
        <taxon>Bacteria</taxon>
        <taxon>Bacillati</taxon>
        <taxon>Bacillota</taxon>
        <taxon>Bacilli</taxon>
        <taxon>Bacillales</taxon>
        <taxon>Bacillaceae</taxon>
        <taxon>Compostibacillus</taxon>
    </lineage>
</organism>
<reference evidence="2" key="2">
    <citation type="submission" date="2020-09" db="EMBL/GenBank/DDBJ databases">
        <authorList>
            <person name="Sun Q."/>
            <person name="Zhou Y."/>
        </authorList>
    </citation>
    <scope>NUCLEOTIDE SEQUENCE</scope>
    <source>
        <strain evidence="2">CGMCC 1.12360</strain>
    </source>
</reference>
<sequence>MKLKKLIILLLITLFLAGCSGSDLTYVVENDPVFTEGKPTEIVLRAENDEGEAETELELTGEMQMEKEDYGTQDVEFTNHGDGTYTGSVLLPAAGEWVLKVTTLTDGDTSIA</sequence>
<keyword evidence="1" id="KW-0732">Signal</keyword>
<keyword evidence="3" id="KW-1185">Reference proteome</keyword>